<keyword evidence="2" id="KW-1185">Reference proteome</keyword>
<dbReference type="EMBL" id="AP011112">
    <property type="protein sequence ID" value="BAI69003.1"/>
    <property type="molecule type" value="Genomic_DNA"/>
</dbReference>
<dbReference type="OrthoDB" id="13562at2"/>
<reference evidence="1 2" key="1">
    <citation type="journal article" date="2010" name="J. Bacteriol.">
        <title>Complete genome sequence of the thermophilic, obligately chemolithoautotrophic hydrogen-oxidizing bacterium Hydrogenobacter thermophilus TK-6.</title>
        <authorList>
            <person name="Arai H."/>
            <person name="Kanbe H."/>
            <person name="Ishii M."/>
            <person name="Igarashi Y."/>
        </authorList>
    </citation>
    <scope>NUCLEOTIDE SEQUENCE [LARGE SCALE GENOMIC DNA]</scope>
    <source>
        <strain evidence="2">DSM 6534 / IAM 12695 / TK-6 [Tokyo]</strain>
    </source>
</reference>
<accession>D3DGQ1</accession>
<evidence type="ECO:0000313" key="2">
    <source>
        <dbReference type="Proteomes" id="UP000002574"/>
    </source>
</evidence>
<dbReference type="KEGG" id="hth:HTH_0540"/>
<gene>
    <name evidence="1" type="ordered locus">HTH_0540</name>
</gene>
<evidence type="ECO:0000313" key="1">
    <source>
        <dbReference type="EMBL" id="BAI69003.1"/>
    </source>
</evidence>
<sequence>MSDLQKKLYRLYEKSLGKDMFEVKEEERVESEEGQVRMFFMTPPEFILVLKKEGDLNVIVPLTSYLQLAITNKYPPLIRWKGFRLVPLPFWVYANEKLLQKYSVPVFKLSNLEKIREYVKSARTKGIGKWREKFIEKTAERYADLSLSSLLYNFTEYDEDHKKGT</sequence>
<protein>
    <submittedName>
        <fullName evidence="1">Uncharacterized protein</fullName>
    </submittedName>
</protein>
<dbReference type="Proteomes" id="UP000002574">
    <property type="component" value="Chromosome"/>
</dbReference>
<organism evidence="1 2">
    <name type="scientific">Hydrogenobacter thermophilus (strain DSM 6534 / IAM 12695 / TK-6)</name>
    <dbReference type="NCBI Taxonomy" id="608538"/>
    <lineage>
        <taxon>Bacteria</taxon>
        <taxon>Pseudomonadati</taxon>
        <taxon>Aquificota</taxon>
        <taxon>Aquificia</taxon>
        <taxon>Aquificales</taxon>
        <taxon>Aquificaceae</taxon>
        <taxon>Hydrogenobacter</taxon>
    </lineage>
</organism>
<dbReference type="AlphaFoldDB" id="D3DGQ1"/>
<name>D3DGQ1_HYDTT</name>
<dbReference type="KEGG" id="hte:Hydth_0538"/>
<proteinExistence type="predicted"/>